<gene>
    <name evidence="3" type="primary">ARF11_2</name>
    <name evidence="3" type="ORF">PIB30_009107</name>
</gene>
<dbReference type="Proteomes" id="UP001341840">
    <property type="component" value="Unassembled WGS sequence"/>
</dbReference>
<accession>A0ABU6W3F9</accession>
<dbReference type="PANTHER" id="PTHR31384">
    <property type="entry name" value="AUXIN RESPONSE FACTOR 4-RELATED"/>
    <property type="match status" value="1"/>
</dbReference>
<evidence type="ECO:0000313" key="3">
    <source>
        <dbReference type="EMBL" id="MED6180319.1"/>
    </source>
</evidence>
<dbReference type="InterPro" id="IPR044835">
    <property type="entry name" value="ARF_plant"/>
</dbReference>
<dbReference type="PANTHER" id="PTHR31384:SF1">
    <property type="entry name" value="AUXIN RESPONSE FACTOR 9"/>
    <property type="match status" value="1"/>
</dbReference>
<evidence type="ECO:0000313" key="4">
    <source>
        <dbReference type="Proteomes" id="UP001341840"/>
    </source>
</evidence>
<dbReference type="EMBL" id="JASCZI010181263">
    <property type="protein sequence ID" value="MED6180319.1"/>
    <property type="molecule type" value="Genomic_DNA"/>
</dbReference>
<evidence type="ECO:0000256" key="1">
    <source>
        <dbReference type="SAM" id="MobiDB-lite"/>
    </source>
</evidence>
<proteinExistence type="predicted"/>
<feature type="region of interest" description="Disordered" evidence="1">
    <location>
        <begin position="83"/>
        <end position="144"/>
    </location>
</feature>
<feature type="domain" description="Auxin response factor" evidence="2">
    <location>
        <begin position="2"/>
        <end position="77"/>
    </location>
</feature>
<comment type="caution">
    <text evidence="3">The sequence shown here is derived from an EMBL/GenBank/DDBJ whole genome shotgun (WGS) entry which is preliminary data.</text>
</comment>
<name>A0ABU6W3F9_9FABA</name>
<sequence>MKYLEAMNNDFIIGTRFRMRHEGEDPLDKRFCGTIVGVGDESREWPDSHWRSLKVQWDEPAIMQRPDRVSCWEIEPLITPLNSIQPTAKGKRSRHSEASSSGSKESQVLCSQRPRKQQSRGPGLPVGPSAKPREAPAPEPSKGKNGMDCWLFGMNLTSSYSNVVTPLEKELRCEASTILDCGAFFGI</sequence>
<dbReference type="Gene3D" id="2.30.30.1040">
    <property type="match status" value="1"/>
</dbReference>
<dbReference type="Pfam" id="PF06507">
    <property type="entry name" value="ARF_AD"/>
    <property type="match status" value="1"/>
</dbReference>
<protein>
    <submittedName>
        <fullName evidence="3">Arf11p</fullName>
    </submittedName>
</protein>
<reference evidence="3 4" key="1">
    <citation type="journal article" date="2023" name="Plants (Basel)">
        <title>Bridging the Gap: Combining Genomics and Transcriptomics Approaches to Understand Stylosanthes scabra, an Orphan Legume from the Brazilian Caatinga.</title>
        <authorList>
            <person name="Ferreira-Neto J.R.C."/>
            <person name="da Silva M.D."/>
            <person name="Binneck E."/>
            <person name="de Melo N.F."/>
            <person name="da Silva R.H."/>
            <person name="de Melo A.L.T.M."/>
            <person name="Pandolfi V."/>
            <person name="Bustamante F.O."/>
            <person name="Brasileiro-Vidal A.C."/>
            <person name="Benko-Iseppon A.M."/>
        </authorList>
    </citation>
    <scope>NUCLEOTIDE SEQUENCE [LARGE SCALE GENOMIC DNA]</scope>
    <source>
        <tissue evidence="3">Leaves</tissue>
    </source>
</reference>
<dbReference type="InterPro" id="IPR010525">
    <property type="entry name" value="ARF_dom"/>
</dbReference>
<keyword evidence="4" id="KW-1185">Reference proteome</keyword>
<evidence type="ECO:0000259" key="2">
    <source>
        <dbReference type="Pfam" id="PF06507"/>
    </source>
</evidence>
<organism evidence="3 4">
    <name type="scientific">Stylosanthes scabra</name>
    <dbReference type="NCBI Taxonomy" id="79078"/>
    <lineage>
        <taxon>Eukaryota</taxon>
        <taxon>Viridiplantae</taxon>
        <taxon>Streptophyta</taxon>
        <taxon>Embryophyta</taxon>
        <taxon>Tracheophyta</taxon>
        <taxon>Spermatophyta</taxon>
        <taxon>Magnoliopsida</taxon>
        <taxon>eudicotyledons</taxon>
        <taxon>Gunneridae</taxon>
        <taxon>Pentapetalae</taxon>
        <taxon>rosids</taxon>
        <taxon>fabids</taxon>
        <taxon>Fabales</taxon>
        <taxon>Fabaceae</taxon>
        <taxon>Papilionoideae</taxon>
        <taxon>50 kb inversion clade</taxon>
        <taxon>dalbergioids sensu lato</taxon>
        <taxon>Dalbergieae</taxon>
        <taxon>Pterocarpus clade</taxon>
        <taxon>Stylosanthes</taxon>
    </lineage>
</organism>